<comment type="caution">
    <text evidence="2">The sequence shown here is derived from an EMBL/GenBank/DDBJ whole genome shotgun (WGS) entry which is preliminary data.</text>
</comment>
<feature type="compositionally biased region" description="Basic and acidic residues" evidence="1">
    <location>
        <begin position="1"/>
        <end position="18"/>
    </location>
</feature>
<reference evidence="2 3" key="1">
    <citation type="submission" date="2020-06" db="EMBL/GenBank/DDBJ databases">
        <title>Transcriptomic and genomic resources for Thalictrum thalictroides and T. hernandezii: Facilitating candidate gene discovery in an emerging model plant lineage.</title>
        <authorList>
            <person name="Arias T."/>
            <person name="Riano-Pachon D.M."/>
            <person name="Di Stilio V.S."/>
        </authorList>
    </citation>
    <scope>NUCLEOTIDE SEQUENCE [LARGE SCALE GENOMIC DNA]</scope>
    <source>
        <strain evidence="3">cv. WT478/WT964</strain>
        <tissue evidence="2">Leaves</tissue>
    </source>
</reference>
<name>A0A7J6WSP2_THATH</name>
<feature type="compositionally biased region" description="Low complexity" evidence="1">
    <location>
        <begin position="28"/>
        <end position="37"/>
    </location>
</feature>
<evidence type="ECO:0000256" key="1">
    <source>
        <dbReference type="SAM" id="MobiDB-lite"/>
    </source>
</evidence>
<proteinExistence type="predicted"/>
<dbReference type="AlphaFoldDB" id="A0A7J6WSP2"/>
<evidence type="ECO:0000313" key="2">
    <source>
        <dbReference type="EMBL" id="KAF5199475.1"/>
    </source>
</evidence>
<sequence length="109" mass="12058">MSGKEDSQNDHLSDEGTKELSFGEEMTRSGSSASSSHHSGEESDDEMSSTDVVPMELMNLMGKWLMTTRGGRSKLLMRLIPGGIRHFACLEFGLSRLRDLDLGFWDLGC</sequence>
<dbReference type="Proteomes" id="UP000554482">
    <property type="component" value="Unassembled WGS sequence"/>
</dbReference>
<organism evidence="2 3">
    <name type="scientific">Thalictrum thalictroides</name>
    <name type="common">Rue-anemone</name>
    <name type="synonym">Anemone thalictroides</name>
    <dbReference type="NCBI Taxonomy" id="46969"/>
    <lineage>
        <taxon>Eukaryota</taxon>
        <taxon>Viridiplantae</taxon>
        <taxon>Streptophyta</taxon>
        <taxon>Embryophyta</taxon>
        <taxon>Tracheophyta</taxon>
        <taxon>Spermatophyta</taxon>
        <taxon>Magnoliopsida</taxon>
        <taxon>Ranunculales</taxon>
        <taxon>Ranunculaceae</taxon>
        <taxon>Thalictroideae</taxon>
        <taxon>Thalictrum</taxon>
    </lineage>
</organism>
<gene>
    <name evidence="2" type="ORF">FRX31_010941</name>
</gene>
<evidence type="ECO:0000313" key="3">
    <source>
        <dbReference type="Proteomes" id="UP000554482"/>
    </source>
</evidence>
<protein>
    <submittedName>
        <fullName evidence="2">Uncharacterized protein</fullName>
    </submittedName>
</protein>
<accession>A0A7J6WSP2</accession>
<dbReference type="EMBL" id="JABWDY010011915">
    <property type="protein sequence ID" value="KAF5199475.1"/>
    <property type="molecule type" value="Genomic_DNA"/>
</dbReference>
<feature type="region of interest" description="Disordered" evidence="1">
    <location>
        <begin position="1"/>
        <end position="52"/>
    </location>
</feature>
<keyword evidence="3" id="KW-1185">Reference proteome</keyword>